<feature type="compositionally biased region" description="Basic and acidic residues" evidence="1">
    <location>
        <begin position="434"/>
        <end position="448"/>
    </location>
</feature>
<accession>A0ABR2X7N3</accession>
<feature type="region of interest" description="Disordered" evidence="1">
    <location>
        <begin position="463"/>
        <end position="564"/>
    </location>
</feature>
<feature type="compositionally biased region" description="Basic and acidic residues" evidence="1">
    <location>
        <begin position="553"/>
        <end position="564"/>
    </location>
</feature>
<feature type="compositionally biased region" description="Basic and acidic residues" evidence="1">
    <location>
        <begin position="467"/>
        <end position="480"/>
    </location>
</feature>
<gene>
    <name evidence="2" type="ORF">SCAR479_13555</name>
</gene>
<comment type="caution">
    <text evidence="2">The sequence shown here is derived from an EMBL/GenBank/DDBJ whole genome shotgun (WGS) entry which is preliminary data.</text>
</comment>
<feature type="compositionally biased region" description="Low complexity" evidence="1">
    <location>
        <begin position="12"/>
        <end position="21"/>
    </location>
</feature>
<feature type="region of interest" description="Disordered" evidence="1">
    <location>
        <begin position="400"/>
        <end position="449"/>
    </location>
</feature>
<feature type="region of interest" description="Disordered" evidence="1">
    <location>
        <begin position="12"/>
        <end position="37"/>
    </location>
</feature>
<reference evidence="2 3" key="1">
    <citation type="submission" date="2024-02" db="EMBL/GenBank/DDBJ databases">
        <title>First draft genome assembly of two strains of Seiridium cardinale.</title>
        <authorList>
            <person name="Emiliani G."/>
            <person name="Scali E."/>
        </authorList>
    </citation>
    <scope>NUCLEOTIDE SEQUENCE [LARGE SCALE GENOMIC DNA]</scope>
    <source>
        <strain evidence="2 3">BM-138-000479</strain>
    </source>
</reference>
<evidence type="ECO:0000313" key="3">
    <source>
        <dbReference type="Proteomes" id="UP001465668"/>
    </source>
</evidence>
<evidence type="ECO:0000256" key="1">
    <source>
        <dbReference type="SAM" id="MobiDB-lite"/>
    </source>
</evidence>
<sequence>MPARVHVRVQAHGLQQVHQQGQGDGPGDPRGLVPDRHSSHDLEAELRQGLVHVRPHAQDLRQQLPRDRVPRANQVADPVRVQALDGGYIPGGVRRAVHDPRLLPIDSNTSLGNADVVSIPSSGRTGARGQIAYTIQGSNIGLVAREHEWSQEELQKIADQCSYKVGTRPLNETRKSVPDKEHKYVTIGEKGTIIAKPSTWLPRIAADQYVLELGKPKADTKTGKPKLYSDIVMLGKDPYFLLNQWTIEGVILEGVDRKVLDAPPRMNNGRPERRIGYDFARIGMPKLATGALLNTMIDSMPRVLGSVAEVMGLHWANASWGVTNVSGNFVYKAANGTKQATQRLQEAMNFLNGRSAYGVATIAISVAVEGKIVNGSVVRPHRGLPQPPAVVLDRHGARRRHVRDNRVAGDARRRGPVVEHDLERLRARQPQPVRESRSARAQRHDGHPVRQLAAVVVRLHAHHEHHHVSDLQHELAHGPEGEVDPEAGQSHDGHLEVPHDHRDDKDQDAGRDHGLAQGSVPNLGHGHVLEHGQVLPRGCELGPGQMRMRRYQPSRERDSPGGRERAGLLARGVHRNHHVDSGLIPGHVHAHGENEEQQRVSQPDRDQGRVHQQVRVHAQDLVRVFGDRHAVRQRLARDHALDLEGVQEHVPVLGVAGKAAHNPQRVFAQSNLYRILNPRD</sequence>
<proteinExistence type="predicted"/>
<feature type="compositionally biased region" description="Basic and acidic residues" evidence="1">
    <location>
        <begin position="404"/>
        <end position="426"/>
    </location>
</feature>
<feature type="compositionally biased region" description="Basic and acidic residues" evidence="1">
    <location>
        <begin position="489"/>
        <end position="514"/>
    </location>
</feature>
<protein>
    <submittedName>
        <fullName evidence="2">Uncharacterized protein</fullName>
    </submittedName>
</protein>
<organism evidence="2 3">
    <name type="scientific">Seiridium cardinale</name>
    <dbReference type="NCBI Taxonomy" id="138064"/>
    <lineage>
        <taxon>Eukaryota</taxon>
        <taxon>Fungi</taxon>
        <taxon>Dikarya</taxon>
        <taxon>Ascomycota</taxon>
        <taxon>Pezizomycotina</taxon>
        <taxon>Sordariomycetes</taxon>
        <taxon>Xylariomycetidae</taxon>
        <taxon>Amphisphaeriales</taxon>
        <taxon>Sporocadaceae</taxon>
        <taxon>Seiridium</taxon>
    </lineage>
</organism>
<dbReference type="EMBL" id="JARVKM010000111">
    <property type="protein sequence ID" value="KAK9769772.1"/>
    <property type="molecule type" value="Genomic_DNA"/>
</dbReference>
<evidence type="ECO:0000313" key="2">
    <source>
        <dbReference type="EMBL" id="KAK9769772.1"/>
    </source>
</evidence>
<keyword evidence="3" id="KW-1185">Reference proteome</keyword>
<dbReference type="Proteomes" id="UP001465668">
    <property type="component" value="Unassembled WGS sequence"/>
</dbReference>
<name>A0ABR2X7N3_9PEZI</name>